<feature type="signal peptide" evidence="5">
    <location>
        <begin position="1"/>
        <end position="31"/>
    </location>
</feature>
<evidence type="ECO:0000259" key="8">
    <source>
        <dbReference type="Pfam" id="PF17287"/>
    </source>
</evidence>
<gene>
    <name evidence="9" type="ORF">CPter291_4129</name>
</gene>
<evidence type="ECO:0000256" key="1">
    <source>
        <dbReference type="ARBA" id="ARBA00022452"/>
    </source>
</evidence>
<proteinExistence type="predicted"/>
<evidence type="ECO:0000313" key="9">
    <source>
        <dbReference type="EMBL" id="AMP16360.1"/>
    </source>
</evidence>
<dbReference type="Pfam" id="PF03865">
    <property type="entry name" value="ShlB"/>
    <property type="match status" value="1"/>
</dbReference>
<reference evidence="9 10" key="1">
    <citation type="submission" date="2015-11" db="EMBL/GenBank/DDBJ databases">
        <title>Exploring the genomic traits of fungus-feeding bacterial genus Collimonas.</title>
        <authorList>
            <person name="Song C."/>
            <person name="Schmidt R."/>
            <person name="de Jager V."/>
            <person name="Krzyzanowska D."/>
            <person name="Jongedijk E."/>
            <person name="Cankar K."/>
            <person name="Beekwilder J."/>
            <person name="van Veen A."/>
            <person name="de Boer W."/>
            <person name="van Veen J.A."/>
            <person name="Garbeva P."/>
        </authorList>
    </citation>
    <scope>NUCLEOTIDE SEQUENCE [LARGE SCALE GENOMIC DNA]</scope>
    <source>
        <strain evidence="9 10">Ter291</strain>
    </source>
</reference>
<evidence type="ECO:0000259" key="7">
    <source>
        <dbReference type="Pfam" id="PF08479"/>
    </source>
</evidence>
<dbReference type="Gene3D" id="3.10.20.310">
    <property type="entry name" value="membrane protein fhac"/>
    <property type="match status" value="1"/>
</dbReference>
<dbReference type="Gene3D" id="2.40.160.50">
    <property type="entry name" value="membrane protein fhac: a member of the omp85/tpsb transporter family"/>
    <property type="match status" value="1"/>
</dbReference>
<dbReference type="EMBL" id="CP013236">
    <property type="protein sequence ID" value="AMP16360.1"/>
    <property type="molecule type" value="Genomic_DNA"/>
</dbReference>
<dbReference type="InterPro" id="IPR027282">
    <property type="entry name" value="TPS"/>
</dbReference>
<dbReference type="InterPro" id="IPR005565">
    <property type="entry name" value="Hemolysn_activator_HlyB_C"/>
</dbReference>
<dbReference type="InterPro" id="IPR013686">
    <property type="entry name" value="Polypept-transport_assoc_ShlB"/>
</dbReference>
<dbReference type="PANTHER" id="PTHR34597:SF3">
    <property type="entry name" value="OUTER MEMBRANE TRANSPORTER CDIB"/>
    <property type="match status" value="1"/>
</dbReference>
<accession>A0ABN4MFH1</accession>
<dbReference type="InterPro" id="IPR035251">
    <property type="entry name" value="ShlB_POTRA"/>
</dbReference>
<feature type="domain" description="Polypeptide-transport-associated ShlB-type" evidence="7">
    <location>
        <begin position="120"/>
        <end position="175"/>
    </location>
</feature>
<keyword evidence="3" id="KW-0998">Cell outer membrane</keyword>
<evidence type="ECO:0000256" key="5">
    <source>
        <dbReference type="SAM" id="SignalP"/>
    </source>
</evidence>
<feature type="domain" description="ShlB POTRA" evidence="8">
    <location>
        <begin position="177"/>
        <end position="229"/>
    </location>
</feature>
<name>A0ABN4MFH1_9BURK</name>
<keyword evidence="10" id="KW-1185">Reference proteome</keyword>
<feature type="chain" id="PRO_5045979870" evidence="5">
    <location>
        <begin position="32"/>
        <end position="589"/>
    </location>
</feature>
<dbReference type="Pfam" id="PF08479">
    <property type="entry name" value="POTRA_2"/>
    <property type="match status" value="1"/>
</dbReference>
<dbReference type="Pfam" id="PF17287">
    <property type="entry name" value="POTRA_3"/>
    <property type="match status" value="1"/>
</dbReference>
<dbReference type="PANTHER" id="PTHR34597">
    <property type="entry name" value="SLR1661 PROTEIN"/>
    <property type="match status" value="1"/>
</dbReference>
<keyword evidence="2" id="KW-0812">Transmembrane</keyword>
<evidence type="ECO:0000256" key="4">
    <source>
        <dbReference type="SAM" id="MobiDB-lite"/>
    </source>
</evidence>
<dbReference type="PIRSF" id="PIRSF029745">
    <property type="entry name" value="FhaC"/>
    <property type="match status" value="1"/>
</dbReference>
<keyword evidence="1" id="KW-0472">Membrane</keyword>
<keyword evidence="5" id="KW-0732">Signal</keyword>
<evidence type="ECO:0000256" key="3">
    <source>
        <dbReference type="ARBA" id="ARBA00023237"/>
    </source>
</evidence>
<feature type="region of interest" description="Disordered" evidence="4">
    <location>
        <begin position="32"/>
        <end position="64"/>
    </location>
</feature>
<evidence type="ECO:0000313" key="10">
    <source>
        <dbReference type="Proteomes" id="UP000074914"/>
    </source>
</evidence>
<feature type="domain" description="Haemolysin activator HlyB C-terminal" evidence="6">
    <location>
        <begin position="234"/>
        <end position="553"/>
    </location>
</feature>
<feature type="compositionally biased region" description="Basic and acidic residues" evidence="4">
    <location>
        <begin position="40"/>
        <end position="55"/>
    </location>
</feature>
<sequence length="589" mass="64445">MPGKGEWCLSGFSKSIGLAVLLAGGMAAAHAQTVQTTDSEEQRRRSQAEAQERQRQLQAPNVDLQSSVPAQAADTLALPTESPCFPIQHFSLEVPAQLSPAIRAAGASDLQHDPFRFAVNYLRQYEGACVGKNGLDLIVKRLTDLILSKGYTTTRLGIPEQDLASGVLKLMLVPGVIREIRFTDPSLYGTWKTAFPTGPGQLLNLRDLEQGLEQMKRVPSQEVDMQIVPGDAPGESDVVIEVKRSKIWKLTSTFDDSGAKGTGKLQAGLNLAVDNPLGLNDLFNIGINTDAQRKAGQLGTNGDNVYYAIPFGYWNFALSASSYDYHQVVAGANQDFVSSGKSRNAELKISQLFQRDQSQKNSWQFRVGKRWSHSYIEGTEIALQERDTTFAELAWVHTHYFGAAQLDLTLANKWGVNWLNGQTYARDIKGLQDPSTNNLHYTLQTVDATLSVPFKIASQPLTYVGTFRGQATRSSLYTSDQFSIGGRYTVRGFDGELSLSAERGFYVRNELDLPIANSGQLAYAGLDFGKLYGPSVVNLLGDKLAGAVVGLRGGLFGLTYDVFSSWALYKPQGFNTATPAVGFNLTYQY</sequence>
<dbReference type="Proteomes" id="UP000074914">
    <property type="component" value="Chromosome"/>
</dbReference>
<keyword evidence="1" id="KW-1134">Transmembrane beta strand</keyword>
<protein>
    <submittedName>
        <fullName evidence="9">Hemolysin secretion/activation ShlB/FhaC/HecB family protein</fullName>
    </submittedName>
</protein>
<dbReference type="InterPro" id="IPR051544">
    <property type="entry name" value="TPS_OM_transporter"/>
</dbReference>
<evidence type="ECO:0000256" key="2">
    <source>
        <dbReference type="ARBA" id="ARBA00022692"/>
    </source>
</evidence>
<organism evidence="9 10">
    <name type="scientific">Collimonas pratensis</name>
    <dbReference type="NCBI Taxonomy" id="279113"/>
    <lineage>
        <taxon>Bacteria</taxon>
        <taxon>Pseudomonadati</taxon>
        <taxon>Pseudomonadota</taxon>
        <taxon>Betaproteobacteria</taxon>
        <taxon>Burkholderiales</taxon>
        <taxon>Oxalobacteraceae</taxon>
        <taxon>Collimonas</taxon>
    </lineage>
</organism>
<evidence type="ECO:0000259" key="6">
    <source>
        <dbReference type="Pfam" id="PF03865"/>
    </source>
</evidence>